<protein>
    <submittedName>
        <fullName evidence="1">BamA-BamD fusion Protein</fullName>
    </submittedName>
</protein>
<dbReference type="PDB" id="5EFR">
    <property type="method" value="X-ray"/>
    <property type="resolution" value="2.00 A"/>
    <property type="chains" value="A=1-446"/>
</dbReference>
<organism evidence="1">
    <name type="scientific">Rhodothermus marinus</name>
    <name type="common">Rhodothermus obamensis</name>
    <dbReference type="NCBI Taxonomy" id="29549"/>
    <lineage>
        <taxon>Bacteria</taxon>
        <taxon>Pseudomonadati</taxon>
        <taxon>Rhodothermota</taxon>
        <taxon>Rhodothermia</taxon>
        <taxon>Rhodothermales</taxon>
        <taxon>Rhodothermaceae</taxon>
        <taxon>Rhodothermus</taxon>
    </lineage>
</organism>
<proteinExistence type="evidence at protein level"/>
<evidence type="ECO:0000313" key="1">
    <source>
        <dbReference type="PDB" id="5EFR"/>
    </source>
</evidence>
<keyword evidence="1" id="KW-0002">3D-structure</keyword>
<sequence length="446" mass="51191">SSYYIRNIEWEGNTVFPDEALTEALGFKKGDPFNRKKLEENLYGNKRSTDVSSLYMNRGYMLFRAEPTIRVVGGDSLDLHFDVYEGDVFEFGTINIVGNQKTKEHVIRRELYTIPGQTFSRDAIQESIRRLAQLNYFNQEALAAGPEVQINPEKKTVDLTYKVEEVGHVASGGGGSGGGGSGGGGSGTSAGSGRLRHSSPQEAFERAMEFYNQGKYDRAIEYFKAVFTYGRTHEWAADAQFYLARAYYQNKEYLLAASEYERFIQIYQIDPRVPQAEYERAMCYYKLSPPYELDQTDTRKAIEAFQLFIDRYPNHELVDDATQKIRELRAKLARKQYEAARLYERRELYEAAAVTYEAVFDAYPDTPWADDALVGAMRAYIAYAEQSVRARQPERYRRAVELYERLLQIFPDSPLLRTAEELYTRARQRLTELEGDASLAQGQRQN</sequence>
<reference evidence="1" key="1">
    <citation type="journal article" date="2016" name="Structure">
        <title>The Structure of a BamA-BamD Fusion Illuminates the Architecture of the beta-Barrel Assembly Machine Core.</title>
        <authorList>
            <person name="Bergal H.T."/>
            <person name="Hopkins A.H."/>
            <person name="Metzner S.I."/>
            <person name="Sousa M.C."/>
        </authorList>
    </citation>
    <scope>X-RAY CRYSTALLOGRAPHY (2.00 ANGSTROMS)</scope>
</reference>
<accession>A0AC62AE17</accession>
<name>A0AC62AE17_RHOMR</name>